<keyword evidence="16" id="KW-1185">Reference proteome</keyword>
<sequence length="458" mass="51997">MADLMVLFPLACGPWSYAVDRTSAETDQPNCFSSRILGKLPTAESQCQTREELPIHIIYIDIVGLTQFKRRVKAGYGKFSCLLRIVDSFGTEPAFNFEPYAKSRRLKTQWGMQNLNPQQFFTMFPHSPDNSFMGFVVEEHLNESESLTMMEKKDQAVVYGKAEYMWQGKEDYLAIIHKRLEVHGTVFTDPGGAHMSVVPQYIHNHGILSGPDLHRLLRQSKLFIGLGFPYEGPAPLEAIAHGCVFINPKFSPPHSSQNTKFFKGKPTMRKVTSQHPYVEEFVGEPHVYTVDIGDKDTLEQVIIHALNDINLNKVRPYMPYEFTKEGMLQRLNAYIEHQDFCTASLPQWPPTESVIVIAGELGKSCKDTCRQRDLICEPSYFKVINNRVTIEKHIGQLCADVVEGEDIYFPAFIPASQKCIIQRQLMLFSCVGEVADLSRLCPCRDYIPGQTALCKHCL</sequence>
<dbReference type="GO" id="GO:0006487">
    <property type="term" value="P:protein N-linked glycosylation"/>
    <property type="evidence" value="ECO:0007669"/>
    <property type="project" value="TreeGrafter"/>
</dbReference>
<keyword evidence="12" id="KW-0325">Glycoprotein</keyword>
<accession>A0AAD9J7P4</accession>
<keyword evidence="8" id="KW-0735">Signal-anchor</keyword>
<evidence type="ECO:0000256" key="2">
    <source>
        <dbReference type="ARBA" id="ARBA00004922"/>
    </source>
</evidence>
<dbReference type="GO" id="GO:0030144">
    <property type="term" value="F:alpha-1,6-mannosylglycoprotein 6-beta-N-acetylglucosaminyltransferase activity"/>
    <property type="evidence" value="ECO:0007669"/>
    <property type="project" value="UniProtKB-EC"/>
</dbReference>
<dbReference type="GO" id="GO:0000139">
    <property type="term" value="C:Golgi membrane"/>
    <property type="evidence" value="ECO:0007669"/>
    <property type="project" value="UniProtKB-SubCell"/>
</dbReference>
<evidence type="ECO:0000256" key="10">
    <source>
        <dbReference type="ARBA" id="ARBA00023034"/>
    </source>
</evidence>
<organism evidence="15 16">
    <name type="scientific">Paralvinella palmiformis</name>
    <dbReference type="NCBI Taxonomy" id="53620"/>
    <lineage>
        <taxon>Eukaryota</taxon>
        <taxon>Metazoa</taxon>
        <taxon>Spiralia</taxon>
        <taxon>Lophotrochozoa</taxon>
        <taxon>Annelida</taxon>
        <taxon>Polychaeta</taxon>
        <taxon>Sedentaria</taxon>
        <taxon>Canalipalpata</taxon>
        <taxon>Terebellida</taxon>
        <taxon>Terebelliformia</taxon>
        <taxon>Alvinellidae</taxon>
        <taxon>Paralvinella</taxon>
    </lineage>
</organism>
<keyword evidence="7" id="KW-0812">Transmembrane</keyword>
<reference evidence="15" key="1">
    <citation type="journal article" date="2023" name="Mol. Biol. Evol.">
        <title>Third-Generation Sequencing Reveals the Adaptive Role of the Epigenome in Three Deep-Sea Polychaetes.</title>
        <authorList>
            <person name="Perez M."/>
            <person name="Aroh O."/>
            <person name="Sun Y."/>
            <person name="Lan Y."/>
            <person name="Juniper S.K."/>
            <person name="Young C.R."/>
            <person name="Angers B."/>
            <person name="Qian P.Y."/>
        </authorList>
    </citation>
    <scope>NUCLEOTIDE SEQUENCE</scope>
    <source>
        <strain evidence="15">P08H-3</strain>
    </source>
</reference>
<dbReference type="EMBL" id="JAODUP010000564">
    <property type="protein sequence ID" value="KAK2147200.1"/>
    <property type="molecule type" value="Genomic_DNA"/>
</dbReference>
<dbReference type="PANTHER" id="PTHR15075">
    <property type="entry name" value="ALPHA-MANNOSIDE BETA-1,6-N-ACETYLGLUCOSAMINYLTRANSFERASE"/>
    <property type="match status" value="1"/>
</dbReference>
<evidence type="ECO:0000256" key="13">
    <source>
        <dbReference type="ARBA" id="ARBA00048243"/>
    </source>
</evidence>
<evidence type="ECO:0000256" key="7">
    <source>
        <dbReference type="ARBA" id="ARBA00022692"/>
    </source>
</evidence>
<evidence type="ECO:0000256" key="5">
    <source>
        <dbReference type="ARBA" id="ARBA00022676"/>
    </source>
</evidence>
<dbReference type="PANTHER" id="PTHR15075:SF2">
    <property type="entry name" value="ALPHA-1,6-MANNOSYLGLYCOPROTEIN 6-BETA-N-ACETYLGLUCOSAMINYLTRANSFERASE"/>
    <property type="match status" value="1"/>
</dbReference>
<comment type="subcellular location">
    <subcellularLocation>
        <location evidence="1">Golgi apparatus membrane</location>
        <topology evidence="1">Single-pass type II membrane protein</topology>
    </subcellularLocation>
</comment>
<comment type="pathway">
    <text evidence="2">Protein modification; protein glycosylation.</text>
</comment>
<evidence type="ECO:0000313" key="15">
    <source>
        <dbReference type="EMBL" id="KAK2147200.1"/>
    </source>
</evidence>
<evidence type="ECO:0000256" key="4">
    <source>
        <dbReference type="ARBA" id="ARBA00012671"/>
    </source>
</evidence>
<proteinExistence type="inferred from homology"/>
<gene>
    <name evidence="15" type="ORF">LSH36_564g01050</name>
</gene>
<protein>
    <recommendedName>
        <fullName evidence="4">alpha-1,6-mannosyl-glycoprotein 6-beta-N-acetylglucosaminyltransferase</fullName>
        <ecNumber evidence="4">2.4.1.155</ecNumber>
    </recommendedName>
</protein>
<keyword evidence="5" id="KW-0328">Glycosyltransferase</keyword>
<name>A0AAD9J7P4_9ANNE</name>
<evidence type="ECO:0000256" key="6">
    <source>
        <dbReference type="ARBA" id="ARBA00022679"/>
    </source>
</evidence>
<dbReference type="AlphaFoldDB" id="A0AAD9J7P4"/>
<feature type="domain" description="Glycosyltransferase family 18 catalytic" evidence="14">
    <location>
        <begin position="40"/>
        <end position="443"/>
    </location>
</feature>
<dbReference type="EC" id="2.4.1.155" evidence="4"/>
<evidence type="ECO:0000256" key="1">
    <source>
        <dbReference type="ARBA" id="ARBA00004323"/>
    </source>
</evidence>
<evidence type="ECO:0000256" key="9">
    <source>
        <dbReference type="ARBA" id="ARBA00022989"/>
    </source>
</evidence>
<comment type="caution">
    <text evidence="15">The sequence shown here is derived from an EMBL/GenBank/DDBJ whole genome shotgun (WGS) entry which is preliminary data.</text>
</comment>
<keyword evidence="10" id="KW-0333">Golgi apparatus</keyword>
<dbReference type="InterPro" id="IPR026116">
    <property type="entry name" value="GT18_cat"/>
</dbReference>
<evidence type="ECO:0000256" key="11">
    <source>
        <dbReference type="ARBA" id="ARBA00023136"/>
    </source>
</evidence>
<evidence type="ECO:0000313" key="16">
    <source>
        <dbReference type="Proteomes" id="UP001208570"/>
    </source>
</evidence>
<keyword evidence="11" id="KW-0472">Membrane</keyword>
<keyword evidence="6" id="KW-0808">Transferase</keyword>
<dbReference type="InterPro" id="IPR052105">
    <property type="entry name" value="MGAT5_Glycosyltransferase"/>
</dbReference>
<comment type="similarity">
    <text evidence="3">Belongs to the glycosyltransferase 18 family.</text>
</comment>
<keyword evidence="9" id="KW-1133">Transmembrane helix</keyword>
<evidence type="ECO:0000256" key="3">
    <source>
        <dbReference type="ARBA" id="ARBA00007477"/>
    </source>
</evidence>
<evidence type="ECO:0000259" key="14">
    <source>
        <dbReference type="Pfam" id="PF15024"/>
    </source>
</evidence>
<dbReference type="Pfam" id="PF15024">
    <property type="entry name" value="Glyco_transf_18"/>
    <property type="match status" value="1"/>
</dbReference>
<dbReference type="Proteomes" id="UP001208570">
    <property type="component" value="Unassembled WGS sequence"/>
</dbReference>
<evidence type="ECO:0000256" key="8">
    <source>
        <dbReference type="ARBA" id="ARBA00022968"/>
    </source>
</evidence>
<comment type="catalytic activity">
    <reaction evidence="13">
        <text>N(4)-{beta-D-GlcNAc-(1-&gt;2)-[beta-D-GlcNAc-(1-&gt;4)]-alpha-D-Man-(1-&gt;3)-[beta-D-GlcNAc-(1-&gt;2)-alpha-D-Man-(1-&gt;6)]-beta-D-Man-(1-&gt;4)-beta-D-GlcNAc-(1-&gt;4)-beta-D-GlcNAc}-L-asparaginyl-[protein] + UDP-N-acetyl-alpha-D-glucosamine = N(4)-{beta-D-GlcNAc-(1-&gt;2)-[beta-D-GlcNAc-(1-&gt;4)]-alpha-D-Man-(1-&gt;3)-[beta-D-GlcNAc-(1-&gt;2)-[beta-D-GlcNAc-(1-&gt;6)]-alpha-D-Man-(1-&gt;6)]-beta-D-Man-(1-&gt;4)-beta-D-GlcNAc-(1-&gt;4)-beta-D-GlcNAc}-L-asparaginyl-[protein] + UDP + H(+)</text>
        <dbReference type="Rhea" id="RHEA:16921"/>
        <dbReference type="Rhea" id="RHEA-COMP:14374"/>
        <dbReference type="Rhea" id="RHEA-COMP:14377"/>
        <dbReference type="ChEBI" id="CHEBI:15378"/>
        <dbReference type="ChEBI" id="CHEBI:57705"/>
        <dbReference type="ChEBI" id="CHEBI:58223"/>
        <dbReference type="ChEBI" id="CHEBI:139507"/>
        <dbReference type="ChEBI" id="CHEBI:139510"/>
        <dbReference type="EC" id="2.4.1.155"/>
    </reaction>
</comment>
<evidence type="ECO:0000256" key="12">
    <source>
        <dbReference type="ARBA" id="ARBA00023180"/>
    </source>
</evidence>